<evidence type="ECO:0000259" key="2">
    <source>
        <dbReference type="Pfam" id="PF01464"/>
    </source>
</evidence>
<evidence type="ECO:0000256" key="1">
    <source>
        <dbReference type="ARBA" id="ARBA00007734"/>
    </source>
</evidence>
<dbReference type="SUPFAM" id="SSF48452">
    <property type="entry name" value="TPR-like"/>
    <property type="match status" value="2"/>
</dbReference>
<feature type="domain" description="Transglycosylase SLT" evidence="2">
    <location>
        <begin position="566"/>
        <end position="669"/>
    </location>
</feature>
<dbReference type="Pfam" id="PF01464">
    <property type="entry name" value="SLT"/>
    <property type="match status" value="1"/>
</dbReference>
<proteinExistence type="inferred from homology"/>
<evidence type="ECO:0000313" key="4">
    <source>
        <dbReference type="Proteomes" id="UP001162891"/>
    </source>
</evidence>
<name>A0ABN6MZR9_9BACT</name>
<protein>
    <recommendedName>
        <fullName evidence="2">Transglycosylase SLT domain-containing protein</fullName>
    </recommendedName>
</protein>
<dbReference type="CDD" id="cd13401">
    <property type="entry name" value="Slt70-like"/>
    <property type="match status" value="1"/>
</dbReference>
<dbReference type="InterPro" id="IPR023346">
    <property type="entry name" value="Lysozyme-like_dom_sf"/>
</dbReference>
<evidence type="ECO:0000313" key="3">
    <source>
        <dbReference type="EMBL" id="BDG06455.1"/>
    </source>
</evidence>
<dbReference type="Proteomes" id="UP001162891">
    <property type="component" value="Chromosome"/>
</dbReference>
<dbReference type="InterPro" id="IPR011990">
    <property type="entry name" value="TPR-like_helical_dom_sf"/>
</dbReference>
<reference evidence="4" key="1">
    <citation type="journal article" date="2022" name="Int. J. Syst. Evol. Microbiol.">
        <title>Anaeromyxobacter oryzae sp. nov., Anaeromyxobacter diazotrophicus sp. nov. and Anaeromyxobacter paludicola sp. nov., isolated from paddy soils.</title>
        <authorList>
            <person name="Itoh H."/>
            <person name="Xu Z."/>
            <person name="Mise K."/>
            <person name="Masuda Y."/>
            <person name="Ushijima N."/>
            <person name="Hayakawa C."/>
            <person name="Shiratori Y."/>
            <person name="Senoo K."/>
        </authorList>
    </citation>
    <scope>NUCLEOTIDE SEQUENCE [LARGE SCALE GENOMIC DNA]</scope>
    <source>
        <strain evidence="4">Red232</strain>
    </source>
</reference>
<keyword evidence="4" id="KW-1185">Reference proteome</keyword>
<organism evidence="3 4">
    <name type="scientific">Anaeromyxobacter oryzae</name>
    <dbReference type="NCBI Taxonomy" id="2918170"/>
    <lineage>
        <taxon>Bacteria</taxon>
        <taxon>Pseudomonadati</taxon>
        <taxon>Myxococcota</taxon>
        <taxon>Myxococcia</taxon>
        <taxon>Myxococcales</taxon>
        <taxon>Cystobacterineae</taxon>
        <taxon>Anaeromyxobacteraceae</taxon>
        <taxon>Anaeromyxobacter</taxon>
    </lineage>
</organism>
<gene>
    <name evidence="3" type="ORF">AMOR_54510</name>
</gene>
<comment type="similarity">
    <text evidence="1">Belongs to the transglycosylase Slt family.</text>
</comment>
<accession>A0ABN6MZR9</accession>
<dbReference type="InterPro" id="IPR008258">
    <property type="entry name" value="Transglycosylase_SLT_dom_1"/>
</dbReference>
<dbReference type="EMBL" id="AP025591">
    <property type="protein sequence ID" value="BDG06455.1"/>
    <property type="molecule type" value="Genomic_DNA"/>
</dbReference>
<dbReference type="PANTHER" id="PTHR37423:SF2">
    <property type="entry name" value="MEMBRANE-BOUND LYTIC MUREIN TRANSGLYCOSYLASE C"/>
    <property type="match status" value="1"/>
</dbReference>
<dbReference type="PANTHER" id="PTHR37423">
    <property type="entry name" value="SOLUBLE LYTIC MUREIN TRANSGLYCOSYLASE-RELATED"/>
    <property type="match status" value="1"/>
</dbReference>
<dbReference type="Gene3D" id="1.10.530.10">
    <property type="match status" value="1"/>
</dbReference>
<dbReference type="Gene3D" id="1.25.40.10">
    <property type="entry name" value="Tetratricopeptide repeat domain"/>
    <property type="match status" value="2"/>
</dbReference>
<dbReference type="SUPFAM" id="SSF53955">
    <property type="entry name" value="Lysozyme-like"/>
    <property type="match status" value="1"/>
</dbReference>
<sequence>MLCVAALAPRAAHAASTPLCDWLSGIGDAAQSLAAGRASASEAAARRALVARPRGAAGARASAALGLALAARGESAEAAASLEVALAPPTAPARAHLAYARGEALLAAGDTPAAARLFEEAARPTDLALAARARLREAQALLATGLAAEAVPVLDALLRTSTSPDAPTASAARLALARARRAVGDDAGAVDTFRALWLEADLPEAQPAGDALASWRSAGGPVPQPTASDELTRADRLLAAGRPEAALAAIAAAADAEVGEVAPVRGRIEVFRAAALLALGRYADAEQLAAPFADADDLCVRRTSRWVLARVAARAGRLDEASRRYAEVAALSAPVAGLPEWRQRDLSDESAFLAAWLYYDAGAFERAAIALEAFARANRRSRRAEDALWFAAWSRYRLGHAAEASRALAKLARGPLGDAAAYWQARLDPSPARQKALYRVALARAGDGWYGLLARARLAALGAPAPRPARPPARPLPEAADPGASVKLSVAVELLGLGLEDAALEELRDLARSAAVRPAAPLVAQLAAFTGDAELPFRIARDHLAPTRRALRWGHPEALPSVLPARARAFGLDATLLLAIMRRESSFRREARSGAGAEGLLQLRPATAERLGAMLGVSSGVGSRLAEPEVSVAVGAHYLALLQERFQDPAVALAAYNAGPRAAAEWASARAGMPLDAWVESIPYRETRQYVKIVLSDWDVYRALAGEPAAPVDPLHPVAAPPFGVAF</sequence>